<evidence type="ECO:0000259" key="1">
    <source>
        <dbReference type="Pfam" id="PF25583"/>
    </source>
</evidence>
<dbReference type="PANTHER" id="PTHR34580">
    <property type="match status" value="1"/>
</dbReference>
<reference evidence="2" key="1">
    <citation type="submission" date="2019-08" db="EMBL/GenBank/DDBJ databases">
        <authorList>
            <person name="Kucharzyk K."/>
            <person name="Murdoch R.W."/>
            <person name="Higgins S."/>
            <person name="Loffler F."/>
        </authorList>
    </citation>
    <scope>NUCLEOTIDE SEQUENCE</scope>
</reference>
<evidence type="ECO:0000313" key="2">
    <source>
        <dbReference type="EMBL" id="MPN15930.1"/>
    </source>
</evidence>
<gene>
    <name evidence="2" type="ORF">SDC9_163266</name>
</gene>
<dbReference type="EMBL" id="VSSQ01062813">
    <property type="protein sequence ID" value="MPN15930.1"/>
    <property type="molecule type" value="Genomic_DNA"/>
</dbReference>
<sequence length="121" mass="14353">MVRNAYRMFRVTRINKLNVTDESFERCLEEENRFFVAEIKEPITMVLQIDPFMAFRVYDEFEHSEIVKNDDGSFTVTKTLPENDWVYGYILSFGASAQVLEPKNLRDSIRKILENSLKKYI</sequence>
<name>A0A645FPN3_9ZZZZ</name>
<protein>
    <recommendedName>
        <fullName evidence="1">WCX domain-containing protein</fullName>
    </recommendedName>
</protein>
<organism evidence="2">
    <name type="scientific">bioreactor metagenome</name>
    <dbReference type="NCBI Taxonomy" id="1076179"/>
    <lineage>
        <taxon>unclassified sequences</taxon>
        <taxon>metagenomes</taxon>
        <taxon>ecological metagenomes</taxon>
    </lineage>
</organism>
<dbReference type="Pfam" id="PF25583">
    <property type="entry name" value="WCX"/>
    <property type="match status" value="1"/>
</dbReference>
<dbReference type="PANTHER" id="PTHR34580:SF1">
    <property type="entry name" value="PROTEIN PAFC"/>
    <property type="match status" value="1"/>
</dbReference>
<dbReference type="AlphaFoldDB" id="A0A645FPN3"/>
<comment type="caution">
    <text evidence="2">The sequence shown here is derived from an EMBL/GenBank/DDBJ whole genome shotgun (WGS) entry which is preliminary data.</text>
</comment>
<feature type="domain" description="WCX" evidence="1">
    <location>
        <begin position="41"/>
        <end position="115"/>
    </location>
</feature>
<dbReference type="InterPro" id="IPR057727">
    <property type="entry name" value="WCX_dom"/>
</dbReference>
<proteinExistence type="predicted"/>
<dbReference type="InterPro" id="IPR051534">
    <property type="entry name" value="CBASS_pafABC_assoc_protein"/>
</dbReference>
<accession>A0A645FPN3</accession>